<dbReference type="RefSeq" id="WP_056977541.1">
    <property type="nucleotide sequence ID" value="NZ_AYZR01000004.1"/>
</dbReference>
<dbReference type="Proteomes" id="UP000051256">
    <property type="component" value="Unassembled WGS sequence"/>
</dbReference>
<name>A0A0R2D1I5_9LACO</name>
<proteinExistence type="predicted"/>
<sequence length="207" mass="22070">MKIFVVGASGRVGKQLTDLLVAGGHEVYAGARHPESTDSNVHPVKFDMHDDLASLSPKLAGMDAVYFVAGSRGADLLQTDAFGAVKVAQAAMDNHIDRFILLSSLFATEPARWAGIPGLASLTDYNIAKYFADKWVIDNFTGNYTILQPGTLQDVEGTGSVTLDVTDGGDNPIPDVAAVLAAMLTQPATYRKVITMHSGETKVENLF</sequence>
<dbReference type="EMBL" id="AYZR01000004">
    <property type="protein sequence ID" value="KRM94361.1"/>
    <property type="molecule type" value="Genomic_DNA"/>
</dbReference>
<dbReference type="Gene3D" id="3.40.50.720">
    <property type="entry name" value="NAD(P)-binding Rossmann-like Domain"/>
    <property type="match status" value="1"/>
</dbReference>
<reference evidence="2 3" key="1">
    <citation type="journal article" date="2015" name="Genome Announc.">
        <title>Expanding the biotechnology potential of lactobacilli through comparative genomics of 213 strains and associated genera.</title>
        <authorList>
            <person name="Sun Z."/>
            <person name="Harris H.M."/>
            <person name="McCann A."/>
            <person name="Guo C."/>
            <person name="Argimon S."/>
            <person name="Zhang W."/>
            <person name="Yang X."/>
            <person name="Jeffery I.B."/>
            <person name="Cooney J.C."/>
            <person name="Kagawa T.F."/>
            <person name="Liu W."/>
            <person name="Song Y."/>
            <person name="Salvetti E."/>
            <person name="Wrobel A."/>
            <person name="Rasinkangas P."/>
            <person name="Parkhill J."/>
            <person name="Rea M.C."/>
            <person name="O'Sullivan O."/>
            <person name="Ritari J."/>
            <person name="Douillard F.P."/>
            <person name="Paul Ross R."/>
            <person name="Yang R."/>
            <person name="Briner A.E."/>
            <person name="Felis G.E."/>
            <person name="de Vos W.M."/>
            <person name="Barrangou R."/>
            <person name="Klaenhammer T.R."/>
            <person name="Caufield P.W."/>
            <person name="Cui Y."/>
            <person name="Zhang H."/>
            <person name="O'Toole P.W."/>
        </authorList>
    </citation>
    <scope>NUCLEOTIDE SEQUENCE [LARGE SCALE GENOMIC DNA]</scope>
    <source>
        <strain evidence="2 3">DSM 24302</strain>
    </source>
</reference>
<dbReference type="InterPro" id="IPR036291">
    <property type="entry name" value="NAD(P)-bd_dom_sf"/>
</dbReference>
<dbReference type="SUPFAM" id="SSF51735">
    <property type="entry name" value="NAD(P)-binding Rossmann-fold domains"/>
    <property type="match status" value="1"/>
</dbReference>
<dbReference type="AlphaFoldDB" id="A0A0R2D1I5"/>
<keyword evidence="3" id="KW-1185">Reference proteome</keyword>
<dbReference type="Pfam" id="PF13460">
    <property type="entry name" value="NAD_binding_10"/>
    <property type="match status" value="1"/>
</dbReference>
<evidence type="ECO:0000259" key="1">
    <source>
        <dbReference type="Pfam" id="PF13460"/>
    </source>
</evidence>
<dbReference type="PANTHER" id="PTHR15020:SF50">
    <property type="entry name" value="UPF0659 PROTEIN YMR090W"/>
    <property type="match status" value="1"/>
</dbReference>
<dbReference type="PANTHER" id="PTHR15020">
    <property type="entry name" value="FLAVIN REDUCTASE-RELATED"/>
    <property type="match status" value="1"/>
</dbReference>
<accession>A0A0R2D1I5</accession>
<protein>
    <submittedName>
        <fullName evidence="2">Nucleoside-diphosphate-sugar epimerase</fullName>
    </submittedName>
</protein>
<organism evidence="2 3">
    <name type="scientific">Lentilactobacillus senioris DSM 24302 = JCM 17472</name>
    <dbReference type="NCBI Taxonomy" id="1423802"/>
    <lineage>
        <taxon>Bacteria</taxon>
        <taxon>Bacillati</taxon>
        <taxon>Bacillota</taxon>
        <taxon>Bacilli</taxon>
        <taxon>Lactobacillales</taxon>
        <taxon>Lactobacillaceae</taxon>
        <taxon>Lentilactobacillus</taxon>
    </lineage>
</organism>
<dbReference type="InterPro" id="IPR016040">
    <property type="entry name" value="NAD(P)-bd_dom"/>
</dbReference>
<comment type="caution">
    <text evidence="2">The sequence shown here is derived from an EMBL/GenBank/DDBJ whole genome shotgun (WGS) entry which is preliminary data.</text>
</comment>
<feature type="domain" description="NAD(P)-binding" evidence="1">
    <location>
        <begin position="7"/>
        <end position="187"/>
    </location>
</feature>
<dbReference type="PATRIC" id="fig|1423802.4.peg.1334"/>
<evidence type="ECO:0000313" key="2">
    <source>
        <dbReference type="EMBL" id="KRM94361.1"/>
    </source>
</evidence>
<gene>
    <name evidence="2" type="ORF">FC56_GL001315</name>
</gene>
<evidence type="ECO:0000313" key="3">
    <source>
        <dbReference type="Proteomes" id="UP000051256"/>
    </source>
</evidence>